<dbReference type="PANTHER" id="PTHR22916:SF51">
    <property type="entry name" value="GLYCOSYLTRANSFERASE EPSH-RELATED"/>
    <property type="match status" value="1"/>
</dbReference>
<protein>
    <submittedName>
        <fullName evidence="5">Beta-1,3-glucosyltransferase</fullName>
    </submittedName>
    <submittedName>
        <fullName evidence="4">Glycosyltransferase</fullName>
    </submittedName>
</protein>
<dbReference type="SUPFAM" id="SSF53448">
    <property type="entry name" value="Nucleotide-diphospho-sugar transferases"/>
    <property type="match status" value="1"/>
</dbReference>
<dbReference type="InterPro" id="IPR001173">
    <property type="entry name" value="Glyco_trans_2-like"/>
</dbReference>
<comment type="caution">
    <text evidence="4">The sequence shown here is derived from an EMBL/GenBank/DDBJ whole genome shotgun (WGS) entry which is preliminary data.</text>
</comment>
<evidence type="ECO:0000256" key="2">
    <source>
        <dbReference type="ARBA" id="ARBA00022679"/>
    </source>
</evidence>
<evidence type="ECO:0000256" key="1">
    <source>
        <dbReference type="ARBA" id="ARBA00022676"/>
    </source>
</evidence>
<dbReference type="EMBL" id="FBTB01000010">
    <property type="protein sequence ID" value="CUW07890.1"/>
    <property type="molecule type" value="Genomic_DNA"/>
</dbReference>
<evidence type="ECO:0000313" key="6">
    <source>
        <dbReference type="Proteomes" id="UP000198868"/>
    </source>
</evidence>
<feature type="domain" description="Glycosyltransferase 2-like" evidence="3">
    <location>
        <begin position="8"/>
        <end position="155"/>
    </location>
</feature>
<keyword evidence="1" id="KW-0328">Glycosyltransferase</keyword>
<dbReference type="Proteomes" id="UP000199047">
    <property type="component" value="Unassembled WGS sequence"/>
</dbReference>
<sequence>MIDEALISVIVPVYNVEKYLSKSIDSLLNQTYKNIEIIIVDDGSTDLSGKIVDDYSERFSNFKVFHTGNRGLSEARNYGLEKSKGEYIFFLDPDDWIEKNLFEVAITRMNKDETNLFLMNFSFVSDEGEYIKKNRNVQTNISAICSTDVIIKEILLNRVQCFVWQFVIRRNVVMNGNICHIFKDIMYEDVIWTPKTLQLAKSISVSENYYYNYRQRKHSIVHVATIRSIEDRKFGIDNFGGFIKQYYPNLQRYLGIWHLAALIHLYAMCTTIKKHHNEVAQLQQQVRKQIRLNKNVSKLKVVDKVKYFLIVTRLFVPVTSVTRNIKKF</sequence>
<dbReference type="InterPro" id="IPR029044">
    <property type="entry name" value="Nucleotide-diphossugar_trans"/>
</dbReference>
<proteinExistence type="predicted"/>
<keyword evidence="2" id="KW-0808">Transferase</keyword>
<evidence type="ECO:0000259" key="3">
    <source>
        <dbReference type="Pfam" id="PF00535"/>
    </source>
</evidence>
<dbReference type="PANTHER" id="PTHR22916">
    <property type="entry name" value="GLYCOSYLTRANSFERASE"/>
    <property type="match status" value="1"/>
</dbReference>
<name>A0AAN2QUD2_9LACO</name>
<evidence type="ECO:0000313" key="4">
    <source>
        <dbReference type="EMBL" id="CUW06513.1"/>
    </source>
</evidence>
<dbReference type="AlphaFoldDB" id="A0AAN2QUD2"/>
<dbReference type="Proteomes" id="UP000198868">
    <property type="component" value="Unassembled WGS sequence"/>
</dbReference>
<evidence type="ECO:0000313" key="5">
    <source>
        <dbReference type="EMBL" id="CUW07890.1"/>
    </source>
</evidence>
<accession>A0AAN2QUD2</accession>
<dbReference type="CDD" id="cd00761">
    <property type="entry name" value="Glyco_tranf_GTA_type"/>
    <property type="match status" value="1"/>
</dbReference>
<keyword evidence="7" id="KW-1185">Reference proteome</keyword>
<organism evidence="4 6">
    <name type="scientific">Leuconostoc inhae</name>
    <dbReference type="NCBI Taxonomy" id="178001"/>
    <lineage>
        <taxon>Bacteria</taxon>
        <taxon>Bacillati</taxon>
        <taxon>Bacillota</taxon>
        <taxon>Bacilli</taxon>
        <taxon>Lactobacillales</taxon>
        <taxon>Lactobacillaceae</taxon>
        <taxon>Leuconostoc</taxon>
    </lineage>
</organism>
<dbReference type="RefSeq" id="WP_089896281.1">
    <property type="nucleotide sequence ID" value="NZ_FBTB01000010.1"/>
</dbReference>
<dbReference type="Gene3D" id="3.90.550.10">
    <property type="entry name" value="Spore Coat Polysaccharide Biosynthesis Protein SpsA, Chain A"/>
    <property type="match status" value="1"/>
</dbReference>
<dbReference type="Pfam" id="PF00535">
    <property type="entry name" value="Glycos_transf_2"/>
    <property type="match status" value="1"/>
</dbReference>
<evidence type="ECO:0000313" key="7">
    <source>
        <dbReference type="Proteomes" id="UP000199047"/>
    </source>
</evidence>
<dbReference type="EMBL" id="FBTU01000007">
    <property type="protein sequence ID" value="CUW06513.1"/>
    <property type="molecule type" value="Genomic_DNA"/>
</dbReference>
<gene>
    <name evidence="5" type="ORF">KSL4_1347</name>
    <name evidence="4" type="ORF">PL111_1909</name>
</gene>
<reference evidence="6 7" key="1">
    <citation type="submission" date="2015-12" db="EMBL/GenBank/DDBJ databases">
        <authorList>
            <person name="Andreevskaya M."/>
        </authorList>
    </citation>
    <scope>NUCLEOTIDE SEQUENCE [LARGE SCALE GENOMIC DNA]</scope>
    <source>
        <strain evidence="5 7">KSL4-2</strain>
        <strain evidence="4 6">PL111</strain>
    </source>
</reference>
<dbReference type="GO" id="GO:0016757">
    <property type="term" value="F:glycosyltransferase activity"/>
    <property type="evidence" value="ECO:0007669"/>
    <property type="project" value="UniProtKB-KW"/>
</dbReference>